<dbReference type="Proteomes" id="UP000235777">
    <property type="component" value="Unassembled WGS sequence"/>
</dbReference>
<gene>
    <name evidence="3" type="ORF">C0Z20_25995</name>
</gene>
<accession>A0A2N7WT27</accession>
<reference evidence="3 4" key="1">
    <citation type="submission" date="2018-01" db="EMBL/GenBank/DDBJ databases">
        <title>Whole genome analyses suggest that Burkholderia sensu lato contains two further novel genera in the rhizoxinica-symbiotica group Mycetohabitans gen. nov., and Trinickia gen. nov.: implications for the evolution of diazotrophy and nodulation in the Burkholderiaceae.</title>
        <authorList>
            <person name="Estrada-de los Santos P."/>
            <person name="Palmer M."/>
            <person name="Chavez-Ramirez B."/>
            <person name="Beukes C."/>
            <person name="Steenkamp E.T."/>
            <person name="Hirsch A.M."/>
            <person name="Manyaka P."/>
            <person name="Maluk M."/>
            <person name="Lafos M."/>
            <person name="Crook M."/>
            <person name="Gross E."/>
            <person name="Simon M.F."/>
            <person name="Bueno dos Reis Junior F."/>
            <person name="Poole P.S."/>
            <person name="Venter S.N."/>
            <person name="James E.K."/>
        </authorList>
    </citation>
    <scope>NUCLEOTIDE SEQUENCE [LARGE SCALE GENOMIC DNA]</scope>
    <source>
        <strain evidence="3 4">JPY 581</strain>
    </source>
</reference>
<feature type="compositionally biased region" description="Basic residues" evidence="1">
    <location>
        <begin position="54"/>
        <end position="66"/>
    </location>
</feature>
<comment type="caution">
    <text evidence="3">The sequence shown here is derived from an EMBL/GenBank/DDBJ whole genome shotgun (WGS) entry which is preliminary data.</text>
</comment>
<evidence type="ECO:0000256" key="2">
    <source>
        <dbReference type="SAM" id="SignalP"/>
    </source>
</evidence>
<organism evidence="3 4">
    <name type="scientific">Trinickia symbiotica</name>
    <dbReference type="NCBI Taxonomy" id="863227"/>
    <lineage>
        <taxon>Bacteria</taxon>
        <taxon>Pseudomonadati</taxon>
        <taxon>Pseudomonadota</taxon>
        <taxon>Betaproteobacteria</taxon>
        <taxon>Burkholderiales</taxon>
        <taxon>Burkholderiaceae</taxon>
        <taxon>Trinickia</taxon>
    </lineage>
</organism>
<evidence type="ECO:0008006" key="5">
    <source>
        <dbReference type="Google" id="ProtNLM"/>
    </source>
</evidence>
<keyword evidence="4" id="KW-1185">Reference proteome</keyword>
<evidence type="ECO:0000313" key="3">
    <source>
        <dbReference type="EMBL" id="PMS32626.1"/>
    </source>
</evidence>
<sequence>MSITRKLIAMGALAAAMTSAGTFAFAGNEAPPSAGSGGSTVFSSTKAIKAERKATRRAARKAARAKKNAEIKRLEQSGYKPGGNNPDYPRDLEKAQGKAGVEQGASQ</sequence>
<protein>
    <recommendedName>
        <fullName evidence="5">DUF4148 domain-containing protein</fullName>
    </recommendedName>
</protein>
<dbReference type="AlphaFoldDB" id="A0A2N7WT27"/>
<feature type="signal peptide" evidence="2">
    <location>
        <begin position="1"/>
        <end position="26"/>
    </location>
</feature>
<evidence type="ECO:0000313" key="4">
    <source>
        <dbReference type="Proteomes" id="UP000235777"/>
    </source>
</evidence>
<dbReference type="EMBL" id="PNYC01000021">
    <property type="protein sequence ID" value="PMS32626.1"/>
    <property type="molecule type" value="Genomic_DNA"/>
</dbReference>
<evidence type="ECO:0000256" key="1">
    <source>
        <dbReference type="SAM" id="MobiDB-lite"/>
    </source>
</evidence>
<feature type="chain" id="PRO_5015009226" description="DUF4148 domain-containing protein" evidence="2">
    <location>
        <begin position="27"/>
        <end position="107"/>
    </location>
</feature>
<name>A0A2N7WT27_9BURK</name>
<keyword evidence="2" id="KW-0732">Signal</keyword>
<feature type="region of interest" description="Disordered" evidence="1">
    <location>
        <begin position="48"/>
        <end position="107"/>
    </location>
</feature>
<proteinExistence type="predicted"/>